<reference evidence="5" key="1">
    <citation type="submission" date="2019-05" db="EMBL/GenBank/DDBJ databases">
        <title>Annotation for the trematode Paragonimus heterotremus.</title>
        <authorList>
            <person name="Choi Y.-J."/>
        </authorList>
    </citation>
    <scope>NUCLEOTIDE SEQUENCE</scope>
    <source>
        <strain evidence="5">LC</strain>
    </source>
</reference>
<dbReference type="Gene3D" id="3.50.30.30">
    <property type="match status" value="1"/>
</dbReference>
<gene>
    <name evidence="5" type="ORF">PHET_11672</name>
</gene>
<dbReference type="InterPro" id="IPR003137">
    <property type="entry name" value="PA_domain"/>
</dbReference>
<keyword evidence="6" id="KW-1185">Reference proteome</keyword>
<dbReference type="EMBL" id="LUCH01018795">
    <property type="protein sequence ID" value="KAF5394368.1"/>
    <property type="molecule type" value="Genomic_DNA"/>
</dbReference>
<proteinExistence type="predicted"/>
<keyword evidence="1" id="KW-0732">Signal</keyword>
<dbReference type="AlphaFoldDB" id="A0A8J4SET9"/>
<evidence type="ECO:0000256" key="1">
    <source>
        <dbReference type="ARBA" id="ARBA00022729"/>
    </source>
</evidence>
<evidence type="ECO:0000256" key="3">
    <source>
        <dbReference type="SAM" id="Phobius"/>
    </source>
</evidence>
<name>A0A8J4SET9_9TREM</name>
<evidence type="ECO:0000259" key="4">
    <source>
        <dbReference type="Pfam" id="PF02225"/>
    </source>
</evidence>
<keyword evidence="3" id="KW-1133">Transmembrane helix</keyword>
<dbReference type="PANTHER" id="PTHR22702:SF1">
    <property type="entry name" value="PROTEASE-ASSOCIATED DOMAIN-CONTAINING PROTEIN 1"/>
    <property type="match status" value="1"/>
</dbReference>
<comment type="caution">
    <text evidence="5">The sequence shown here is derived from an EMBL/GenBank/DDBJ whole genome shotgun (WGS) entry which is preliminary data.</text>
</comment>
<organism evidence="5 6">
    <name type="scientific">Paragonimus heterotremus</name>
    <dbReference type="NCBI Taxonomy" id="100268"/>
    <lineage>
        <taxon>Eukaryota</taxon>
        <taxon>Metazoa</taxon>
        <taxon>Spiralia</taxon>
        <taxon>Lophotrochozoa</taxon>
        <taxon>Platyhelminthes</taxon>
        <taxon>Trematoda</taxon>
        <taxon>Digenea</taxon>
        <taxon>Plagiorchiida</taxon>
        <taxon>Troglotremata</taxon>
        <taxon>Troglotrematidae</taxon>
        <taxon>Paragonimus</taxon>
    </lineage>
</organism>
<keyword evidence="2" id="KW-0325">Glycoprotein</keyword>
<evidence type="ECO:0000256" key="2">
    <source>
        <dbReference type="ARBA" id="ARBA00023180"/>
    </source>
</evidence>
<evidence type="ECO:0000313" key="5">
    <source>
        <dbReference type="EMBL" id="KAF5394368.1"/>
    </source>
</evidence>
<keyword evidence="3" id="KW-0812">Transmembrane</keyword>
<feature type="domain" description="PA" evidence="4">
    <location>
        <begin position="134"/>
        <end position="194"/>
    </location>
</feature>
<feature type="transmembrane region" description="Helical" evidence="3">
    <location>
        <begin position="32"/>
        <end position="51"/>
    </location>
</feature>
<feature type="transmembrane region" description="Helical" evidence="3">
    <location>
        <begin position="63"/>
        <end position="80"/>
    </location>
</feature>
<dbReference type="Pfam" id="PF02225">
    <property type="entry name" value="PA"/>
    <property type="match status" value="1"/>
</dbReference>
<dbReference type="OrthoDB" id="206201at2759"/>
<keyword evidence="3" id="KW-0472">Membrane</keyword>
<accession>A0A8J4SET9</accession>
<evidence type="ECO:0000313" key="6">
    <source>
        <dbReference type="Proteomes" id="UP000748531"/>
    </source>
</evidence>
<protein>
    <recommendedName>
        <fullName evidence="4">PA domain-containing protein</fullName>
    </recommendedName>
</protein>
<sequence>MPDWRSLRIFLLCTSICYFWHCRRLLVKYRNVYLFASDSLIQSIGYVYLRVLDPPDVPFMMKLSLAHIGPAFVFAFVFLLKHCLVECNLCKLPYSNCTGEFLPRSFGNSPQSKTACRFHCSYYARVILLLRSIIAVSGCSFVGKIINAHVSGAVAAIVYDSNPLASHTLNMIQDETSRKVLIPSTFMSGRDGYTIMNALLRWNRTRAQVDFPLNATILSKPVHIIPWSLW</sequence>
<dbReference type="PANTHER" id="PTHR22702">
    <property type="entry name" value="PROTEASE-ASSOCIATED DOMAIN-CONTAINING PROTEIN"/>
    <property type="match status" value="1"/>
</dbReference>
<dbReference type="Proteomes" id="UP000748531">
    <property type="component" value="Unassembled WGS sequence"/>
</dbReference>